<dbReference type="AlphaFoldDB" id="A0A255Z1E0"/>
<dbReference type="Pfam" id="PF01575">
    <property type="entry name" value="MaoC_dehydratas"/>
    <property type="match status" value="1"/>
</dbReference>
<evidence type="ECO:0000313" key="3">
    <source>
        <dbReference type="Proteomes" id="UP000216998"/>
    </source>
</evidence>
<dbReference type="CDD" id="cd03450">
    <property type="entry name" value="NodN"/>
    <property type="match status" value="1"/>
</dbReference>
<dbReference type="InterPro" id="IPR029069">
    <property type="entry name" value="HotDog_dom_sf"/>
</dbReference>
<accession>A0A255Z1E0</accession>
<organism evidence="2 3">
    <name type="scientific">Niveispirillum lacus</name>
    <dbReference type="NCBI Taxonomy" id="1981099"/>
    <lineage>
        <taxon>Bacteria</taxon>
        <taxon>Pseudomonadati</taxon>
        <taxon>Pseudomonadota</taxon>
        <taxon>Alphaproteobacteria</taxon>
        <taxon>Rhodospirillales</taxon>
        <taxon>Azospirillaceae</taxon>
        <taxon>Niveispirillum</taxon>
    </lineage>
</organism>
<dbReference type="EMBL" id="NOXU01000026">
    <property type="protein sequence ID" value="OYQ35286.1"/>
    <property type="molecule type" value="Genomic_DNA"/>
</dbReference>
<dbReference type="SUPFAM" id="SSF54637">
    <property type="entry name" value="Thioesterase/thiol ester dehydrase-isomerase"/>
    <property type="match status" value="1"/>
</dbReference>
<gene>
    <name evidence="2" type="ORF">CHU95_08695</name>
</gene>
<dbReference type="InterPro" id="IPR039375">
    <property type="entry name" value="NodN-like"/>
</dbReference>
<dbReference type="InterPro" id="IPR002539">
    <property type="entry name" value="MaoC-like_dom"/>
</dbReference>
<protein>
    <submittedName>
        <fullName evidence="2">Nodulation protein N</fullName>
    </submittedName>
</protein>
<feature type="domain" description="MaoC-like" evidence="1">
    <location>
        <begin position="7"/>
        <end position="117"/>
    </location>
</feature>
<evidence type="ECO:0000259" key="1">
    <source>
        <dbReference type="Pfam" id="PF01575"/>
    </source>
</evidence>
<evidence type="ECO:0000313" key="2">
    <source>
        <dbReference type="EMBL" id="OYQ35286.1"/>
    </source>
</evidence>
<sequence>MTLPEYQARIGAELGRSDWLIVDQGMIDRFADLTGDHQFIHVDPVRAAATPLGGTVAHGFLTLSLLGAMGMEMVPPLDNVAMIFNYGFDKLRFITPVRSGNRIRGILTLLAVETRGKGQYLMRYGVTVEAEGEVKPALAAEWLVMMITA</sequence>
<comment type="caution">
    <text evidence="2">The sequence shown here is derived from an EMBL/GenBank/DDBJ whole genome shotgun (WGS) entry which is preliminary data.</text>
</comment>
<dbReference type="PANTHER" id="PTHR42993:SF1">
    <property type="entry name" value="MAOC-LIKE DEHYDRATASE DOMAIN-CONTAINING PROTEIN"/>
    <property type="match status" value="1"/>
</dbReference>
<dbReference type="OrthoDB" id="9801735at2"/>
<keyword evidence="3" id="KW-1185">Reference proteome</keyword>
<dbReference type="Proteomes" id="UP000216998">
    <property type="component" value="Unassembled WGS sequence"/>
</dbReference>
<name>A0A255Z1E0_9PROT</name>
<dbReference type="PANTHER" id="PTHR42993">
    <property type="entry name" value="MAOC-LIKE DEHYDRATASE DOMAIN-CONTAINING PROTEIN"/>
    <property type="match status" value="1"/>
</dbReference>
<proteinExistence type="predicted"/>
<reference evidence="2 3" key="1">
    <citation type="submission" date="2017-07" db="EMBL/GenBank/DDBJ databases">
        <title>Niveispirillum cyanobacteriorum sp. nov., isolated from cyanobacterial aggregates in a eutrophic lake.</title>
        <authorList>
            <person name="Cai H."/>
        </authorList>
    </citation>
    <scope>NUCLEOTIDE SEQUENCE [LARGE SCALE GENOMIC DNA]</scope>
    <source>
        <strain evidence="3">TH1-14</strain>
    </source>
</reference>
<dbReference type="Gene3D" id="3.10.129.10">
    <property type="entry name" value="Hotdog Thioesterase"/>
    <property type="match status" value="1"/>
</dbReference>